<evidence type="ECO:0000313" key="1">
    <source>
        <dbReference type="EMBL" id="CAB0017838.1"/>
    </source>
</evidence>
<proteinExistence type="predicted"/>
<dbReference type="AlphaFoldDB" id="A0A6H5HJY1"/>
<reference evidence="1 2" key="1">
    <citation type="submission" date="2020-02" db="EMBL/GenBank/DDBJ databases">
        <authorList>
            <person name="Ferguson B K."/>
        </authorList>
    </citation>
    <scope>NUCLEOTIDE SEQUENCE [LARGE SCALE GENOMIC DNA]</scope>
</reference>
<name>A0A6H5HJY1_9HEMI</name>
<sequence length="152" mass="17312">MSCWMKTFRPSLLALPEETERTQQNLALRRIQLLNRGMTSPPSEPAPPPRRQDSFGIERVEAINTVIFCEYRVFPRHNIGSRPSSGSMLGSVSIGRSNAKCRVHFDFVRFDKVQKYGKPHEPAPQILRLEEAVSKVFDAPANKYSFCVFEGK</sequence>
<evidence type="ECO:0000313" key="2">
    <source>
        <dbReference type="Proteomes" id="UP000479000"/>
    </source>
</evidence>
<dbReference type="EMBL" id="CADCXU010031995">
    <property type="protein sequence ID" value="CAB0017838.1"/>
    <property type="molecule type" value="Genomic_DNA"/>
</dbReference>
<accession>A0A6H5HJY1</accession>
<gene>
    <name evidence="1" type="ORF">NTEN_LOCUS21769</name>
</gene>
<feature type="non-terminal residue" evidence="1">
    <location>
        <position position="152"/>
    </location>
</feature>
<keyword evidence="2" id="KW-1185">Reference proteome</keyword>
<dbReference type="Proteomes" id="UP000479000">
    <property type="component" value="Unassembled WGS sequence"/>
</dbReference>
<protein>
    <submittedName>
        <fullName evidence="1">Uncharacterized protein</fullName>
    </submittedName>
</protein>
<organism evidence="1 2">
    <name type="scientific">Nesidiocoris tenuis</name>
    <dbReference type="NCBI Taxonomy" id="355587"/>
    <lineage>
        <taxon>Eukaryota</taxon>
        <taxon>Metazoa</taxon>
        <taxon>Ecdysozoa</taxon>
        <taxon>Arthropoda</taxon>
        <taxon>Hexapoda</taxon>
        <taxon>Insecta</taxon>
        <taxon>Pterygota</taxon>
        <taxon>Neoptera</taxon>
        <taxon>Paraneoptera</taxon>
        <taxon>Hemiptera</taxon>
        <taxon>Heteroptera</taxon>
        <taxon>Panheteroptera</taxon>
        <taxon>Cimicomorpha</taxon>
        <taxon>Miridae</taxon>
        <taxon>Dicyphina</taxon>
        <taxon>Nesidiocoris</taxon>
    </lineage>
</organism>